<sequence>MPKSKAKHNIRSVKAATMDDQYYHVSEPPSTMYSTLPRAGYTANPSYYGGYGYPDAEMGTRYPTTG</sequence>
<organism evidence="1 2">
    <name type="scientific">Romanomermis culicivorax</name>
    <name type="common">Nematode worm</name>
    <dbReference type="NCBI Taxonomy" id="13658"/>
    <lineage>
        <taxon>Eukaryota</taxon>
        <taxon>Metazoa</taxon>
        <taxon>Ecdysozoa</taxon>
        <taxon>Nematoda</taxon>
        <taxon>Enoplea</taxon>
        <taxon>Dorylaimia</taxon>
        <taxon>Mermithida</taxon>
        <taxon>Mermithoidea</taxon>
        <taxon>Mermithidae</taxon>
        <taxon>Romanomermis</taxon>
    </lineage>
</organism>
<keyword evidence="1" id="KW-1185">Reference proteome</keyword>
<protein>
    <submittedName>
        <fullName evidence="2">Uncharacterized protein</fullName>
    </submittedName>
</protein>
<name>A0A915L143_ROMCU</name>
<evidence type="ECO:0000313" key="1">
    <source>
        <dbReference type="Proteomes" id="UP000887565"/>
    </source>
</evidence>
<dbReference type="Proteomes" id="UP000887565">
    <property type="component" value="Unplaced"/>
</dbReference>
<reference evidence="2" key="1">
    <citation type="submission" date="2022-11" db="UniProtKB">
        <authorList>
            <consortium name="WormBaseParasite"/>
        </authorList>
    </citation>
    <scope>IDENTIFICATION</scope>
</reference>
<dbReference type="WBParaSite" id="nRc.2.0.1.t44191-RA">
    <property type="protein sequence ID" value="nRc.2.0.1.t44191-RA"/>
    <property type="gene ID" value="nRc.2.0.1.g44191"/>
</dbReference>
<proteinExistence type="predicted"/>
<accession>A0A915L143</accession>
<dbReference type="AlphaFoldDB" id="A0A915L143"/>
<evidence type="ECO:0000313" key="2">
    <source>
        <dbReference type="WBParaSite" id="nRc.2.0.1.t44191-RA"/>
    </source>
</evidence>